<dbReference type="EMBL" id="JN987418">
    <property type="protein sequence ID" value="AET50641.1"/>
    <property type="molecule type" value="mRNA"/>
</dbReference>
<feature type="compositionally biased region" description="Polar residues" evidence="1">
    <location>
        <begin position="114"/>
        <end position="123"/>
    </location>
</feature>
<accession>H9B9I1</accession>
<dbReference type="VEuPathDB" id="ToxoDB:ETH2_1046900"/>
<proteinExistence type="evidence at transcript level"/>
<evidence type="ECO:0000256" key="1">
    <source>
        <dbReference type="SAM" id="MobiDB-lite"/>
    </source>
</evidence>
<evidence type="ECO:0000313" key="3">
    <source>
        <dbReference type="EMBL" id="AET50641.1"/>
    </source>
</evidence>
<organism evidence="3">
    <name type="scientific">Eimeria tenella</name>
    <name type="common">Coccidian parasite</name>
    <dbReference type="NCBI Taxonomy" id="5802"/>
    <lineage>
        <taxon>Eukaryota</taxon>
        <taxon>Sar</taxon>
        <taxon>Alveolata</taxon>
        <taxon>Apicomplexa</taxon>
        <taxon>Conoidasida</taxon>
        <taxon>Coccidia</taxon>
        <taxon>Eucoccidiorida</taxon>
        <taxon>Eimeriorina</taxon>
        <taxon>Eimeriidae</taxon>
        <taxon>Eimeria</taxon>
    </lineage>
</organism>
<feature type="compositionally biased region" description="Basic and acidic residues" evidence="1">
    <location>
        <begin position="125"/>
        <end position="134"/>
    </location>
</feature>
<dbReference type="PANTHER" id="PTHR23216:SF1">
    <property type="entry name" value="NUCLEOLAR AND COILED-BODY PHOSPHOPROTEIN 1"/>
    <property type="match status" value="1"/>
</dbReference>
<dbReference type="PANTHER" id="PTHR23216">
    <property type="entry name" value="NUCLEOLAR AND COILED-BODY PHOSPHOPROTEIN 1"/>
    <property type="match status" value="1"/>
</dbReference>
<dbReference type="GO" id="GO:0005730">
    <property type="term" value="C:nucleolus"/>
    <property type="evidence" value="ECO:0007669"/>
    <property type="project" value="InterPro"/>
</dbReference>
<sequence>MEAELGMRVVAAVLKFLERQELAKTAKALRKEASKREWDLEAAAAEGQQFDLLQLCSAAARASEEAEEAVEKPSKKSKKKKINDEESTKPKKKARAIPENENSEAEATQAAPETDSSCSKQNGKTSEKKAKSEEETAAQEEPQDSQRGGKGAAGFKRFQRIDDTRWISALPAELKDNSFWKKKNDSFAAKAAEQLGRVRGKDFRHEKSKKKRATWKGCGEIPMTVNSIQFASDSE</sequence>
<dbReference type="VEuPathDB" id="ToxoDB:ETH_00021895"/>
<dbReference type="InterPro" id="IPR007718">
    <property type="entry name" value="Srp40_C"/>
</dbReference>
<name>H9B9I1_EIMTE</name>
<protein>
    <recommendedName>
        <fullName evidence="2">Srp40 C-terminal domain-containing protein</fullName>
    </recommendedName>
</protein>
<reference evidence="3" key="1">
    <citation type="journal article" date="2012" name="BMC Genomics">
        <title>Characterisation of full-length cDNA sequences provides insights into the Eimeria tenella transcriptome.</title>
        <authorList>
            <person name="Amiruddin N."/>
            <person name="Lee X.W."/>
            <person name="Blake D.P."/>
            <person name="Suzuki Y."/>
            <person name="Tay Y.L."/>
            <person name="Lim L.S."/>
            <person name="Tomley F.M."/>
            <person name="Watanabe J."/>
            <person name="Sugimoto C."/>
            <person name="Wan K.L."/>
        </authorList>
    </citation>
    <scope>NUCLEOTIDE SEQUENCE</scope>
    <source>
        <strain evidence="3">Houghton</strain>
    </source>
</reference>
<dbReference type="AlphaFoldDB" id="H9B9I1"/>
<dbReference type="Pfam" id="PF05022">
    <property type="entry name" value="SRP40_C"/>
    <property type="match status" value="1"/>
</dbReference>
<evidence type="ECO:0000259" key="2">
    <source>
        <dbReference type="Pfam" id="PF05022"/>
    </source>
</evidence>
<feature type="region of interest" description="Disordered" evidence="1">
    <location>
        <begin position="61"/>
        <end position="162"/>
    </location>
</feature>
<dbReference type="InterPro" id="IPR039191">
    <property type="entry name" value="Nopp140-like"/>
</dbReference>
<feature type="domain" description="Srp40 C-terminal" evidence="2">
    <location>
        <begin position="157"/>
        <end position="230"/>
    </location>
</feature>